<dbReference type="VEuPathDB" id="VectorBase:SSCA007984"/>
<protein>
    <submittedName>
        <fullName evidence="1">Regulator of cytokinesis 1b-like protein</fullName>
    </submittedName>
</protein>
<sequence length="322" mass="38365">MNRTLESIRFDQSKSESSEYLKLIDSTIDPLSVTTDIVRDNKMIGCLKQLGLVWEKLGQSTSVRSQQTQQLRAKLIEIVERIKIEQKQLLERMFLDRENLREELSRLTEGLRRKSINISQNLSLIEQNKLLREEIESLSRIKNERLMRLNEIRAKMIEVSWEENVCTSLNVDCVTPQLETDIPSEEELENYQKRFEELDAKLAMKKNRFNSLNDSIQKLCKQIDFVPRTESESNLFGADPKKFIYSEKNMFELSNFYIKITQRYNSLYKEMEQSFERLRNLWNRLDIDPIEQQQFQSKLNIIITQPPTSRLWIDNREKKIDR</sequence>
<dbReference type="PANTHER" id="PTHR19321">
    <property type="entry name" value="PROTEIN REGULATOR OF CYTOKINESIS 1 PRC1-RELATED"/>
    <property type="match status" value="1"/>
</dbReference>
<comment type="caution">
    <text evidence="1">The sequence shown here is derived from an EMBL/GenBank/DDBJ whole genome shotgun (WGS) entry which is preliminary data.</text>
</comment>
<dbReference type="InterPro" id="IPR007145">
    <property type="entry name" value="MAP65_Ase1_PRC1"/>
</dbReference>
<dbReference type="Pfam" id="PF03999">
    <property type="entry name" value="MAP65_ASE1"/>
    <property type="match status" value="1"/>
</dbReference>
<dbReference type="GO" id="GO:0005737">
    <property type="term" value="C:cytoplasm"/>
    <property type="evidence" value="ECO:0007669"/>
    <property type="project" value="TreeGrafter"/>
</dbReference>
<gene>
    <name evidence="1" type="ORF">QR98_0031010</name>
</gene>
<dbReference type="EMBL" id="JXLN01009721">
    <property type="protein sequence ID" value="KPM04650.1"/>
    <property type="molecule type" value="Genomic_DNA"/>
</dbReference>
<accession>A0A132A2V8</accession>
<dbReference type="GO" id="GO:0051256">
    <property type="term" value="P:mitotic spindle midzone assembly"/>
    <property type="evidence" value="ECO:0007669"/>
    <property type="project" value="TreeGrafter"/>
</dbReference>
<organism evidence="1 2">
    <name type="scientific">Sarcoptes scabiei</name>
    <name type="common">Itch mite</name>
    <name type="synonym">Acarus scabiei</name>
    <dbReference type="NCBI Taxonomy" id="52283"/>
    <lineage>
        <taxon>Eukaryota</taxon>
        <taxon>Metazoa</taxon>
        <taxon>Ecdysozoa</taxon>
        <taxon>Arthropoda</taxon>
        <taxon>Chelicerata</taxon>
        <taxon>Arachnida</taxon>
        <taxon>Acari</taxon>
        <taxon>Acariformes</taxon>
        <taxon>Sarcoptiformes</taxon>
        <taxon>Astigmata</taxon>
        <taxon>Psoroptidia</taxon>
        <taxon>Sarcoptoidea</taxon>
        <taxon>Sarcoptidae</taxon>
        <taxon>Sarcoptinae</taxon>
        <taxon>Sarcoptes</taxon>
    </lineage>
</organism>
<dbReference type="PANTHER" id="PTHR19321:SF41">
    <property type="entry name" value="FASCETTO-RELATED"/>
    <property type="match status" value="1"/>
</dbReference>
<proteinExistence type="predicted"/>
<dbReference type="GO" id="GO:1990023">
    <property type="term" value="C:mitotic spindle midzone"/>
    <property type="evidence" value="ECO:0007669"/>
    <property type="project" value="TreeGrafter"/>
</dbReference>
<name>A0A132A2V8_SARSC</name>
<reference evidence="1 2" key="1">
    <citation type="journal article" date="2015" name="Parasit. Vectors">
        <title>Draft genome of the scabies mite.</title>
        <authorList>
            <person name="Rider S.D.Jr."/>
            <person name="Morgan M.S."/>
            <person name="Arlian L.G."/>
        </authorList>
    </citation>
    <scope>NUCLEOTIDE SEQUENCE [LARGE SCALE GENOMIC DNA]</scope>
    <source>
        <strain evidence="1">Arlian Lab</strain>
    </source>
</reference>
<dbReference type="OrthoDB" id="642895at2759"/>
<evidence type="ECO:0000313" key="2">
    <source>
        <dbReference type="Proteomes" id="UP000616769"/>
    </source>
</evidence>
<evidence type="ECO:0000313" key="1">
    <source>
        <dbReference type="EMBL" id="KPM04650.1"/>
    </source>
</evidence>
<dbReference type="Proteomes" id="UP000616769">
    <property type="component" value="Unassembled WGS sequence"/>
</dbReference>
<dbReference type="AlphaFoldDB" id="A0A132A2V8"/>
<dbReference type="GO" id="GO:0008017">
    <property type="term" value="F:microtubule binding"/>
    <property type="evidence" value="ECO:0007669"/>
    <property type="project" value="InterPro"/>
</dbReference>